<dbReference type="Proteomes" id="UP000199251">
    <property type="component" value="Unassembled WGS sequence"/>
</dbReference>
<organism evidence="1 2">
    <name type="scientific">Mycobacterium lentiflavum</name>
    <dbReference type="NCBI Taxonomy" id="141349"/>
    <lineage>
        <taxon>Bacteria</taxon>
        <taxon>Bacillati</taxon>
        <taxon>Actinomycetota</taxon>
        <taxon>Actinomycetes</taxon>
        <taxon>Mycobacteriales</taxon>
        <taxon>Mycobacteriaceae</taxon>
        <taxon>Mycobacterium</taxon>
        <taxon>Mycobacterium simiae complex</taxon>
    </lineage>
</organism>
<dbReference type="EMBL" id="CTEE01000001">
    <property type="protein sequence ID" value="CQD15000.1"/>
    <property type="molecule type" value="Genomic_DNA"/>
</dbReference>
<evidence type="ECO:0000313" key="1">
    <source>
        <dbReference type="EMBL" id="CQD15000.1"/>
    </source>
</evidence>
<reference evidence="1 2" key="1">
    <citation type="submission" date="2015-03" db="EMBL/GenBank/DDBJ databases">
        <authorList>
            <person name="Urmite Genomes"/>
        </authorList>
    </citation>
    <scope>NUCLEOTIDE SEQUENCE [LARGE SCALE GENOMIC DNA]</scope>
    <source>
        <strain evidence="1 2">CSUR P1491</strain>
    </source>
</reference>
<protein>
    <submittedName>
        <fullName evidence="1">Uncharacterized protein</fullName>
    </submittedName>
</protein>
<gene>
    <name evidence="1" type="ORF">BN1232_03196</name>
</gene>
<name>A0A0E3WCM5_MYCLN</name>
<dbReference type="STRING" id="141349.BN1232_03196"/>
<sequence length="139" mass="14480">MLNVGLDPRVLDAADSADAAFPGVGADQVQAGLEATAAEFAKLGVGFDNCLVDRSEGAEEQLRDALSKKRYDVIVFGGGVRLDPAMTPLFEKLVNVARIGAPDTALSFNTGPDTTVAAALRWIADLRPGDALTPVADPQ</sequence>
<dbReference type="AlphaFoldDB" id="A0A0E3WCM5"/>
<evidence type="ECO:0000313" key="2">
    <source>
        <dbReference type="Proteomes" id="UP000199251"/>
    </source>
</evidence>
<accession>A0A0E3WCM5</accession>
<proteinExistence type="predicted"/>